<name>A0A1G4RMV9_9HYPH</name>
<dbReference type="GO" id="GO:0006950">
    <property type="term" value="P:response to stress"/>
    <property type="evidence" value="ECO:0007669"/>
    <property type="project" value="TreeGrafter"/>
</dbReference>
<dbReference type="InterPro" id="IPR000835">
    <property type="entry name" value="HTH_MarR-typ"/>
</dbReference>
<dbReference type="PANTHER" id="PTHR33164:SF95">
    <property type="entry name" value="TRANSCRIPTIONAL REGULATOR"/>
    <property type="match status" value="1"/>
</dbReference>
<feature type="domain" description="HTH marR-type" evidence="1">
    <location>
        <begin position="23"/>
        <end position="153"/>
    </location>
</feature>
<dbReference type="GO" id="GO:0003700">
    <property type="term" value="F:DNA-binding transcription factor activity"/>
    <property type="evidence" value="ECO:0007669"/>
    <property type="project" value="InterPro"/>
</dbReference>
<dbReference type="SUPFAM" id="SSF46785">
    <property type="entry name" value="Winged helix' DNA-binding domain"/>
    <property type="match status" value="1"/>
</dbReference>
<gene>
    <name evidence="2" type="ORF">SAMN05660859_1767</name>
</gene>
<protein>
    <submittedName>
        <fullName evidence="2">DNA-binding transcriptional regulator, MarR family</fullName>
    </submittedName>
</protein>
<dbReference type="SMART" id="SM00347">
    <property type="entry name" value="HTH_MARR"/>
    <property type="match status" value="1"/>
</dbReference>
<keyword evidence="2" id="KW-0238">DNA-binding</keyword>
<reference evidence="3" key="1">
    <citation type="submission" date="2016-10" db="EMBL/GenBank/DDBJ databases">
        <authorList>
            <person name="Varghese N."/>
            <person name="Submissions S."/>
        </authorList>
    </citation>
    <scope>NUCLEOTIDE SEQUENCE [LARGE SCALE GENOMIC DNA]</scope>
    <source>
        <strain evidence="3">CGMCC 1.1761</strain>
    </source>
</reference>
<dbReference type="PANTHER" id="PTHR33164">
    <property type="entry name" value="TRANSCRIPTIONAL REGULATOR, MARR FAMILY"/>
    <property type="match status" value="1"/>
</dbReference>
<proteinExistence type="predicted"/>
<dbReference type="InterPro" id="IPR036390">
    <property type="entry name" value="WH_DNA-bd_sf"/>
</dbReference>
<dbReference type="InterPro" id="IPR039422">
    <property type="entry name" value="MarR/SlyA-like"/>
</dbReference>
<accession>A0A1G4RMV9</accession>
<dbReference type="RefSeq" id="WP_091438042.1">
    <property type="nucleotide sequence ID" value="NZ_FMTP01000002.1"/>
</dbReference>
<evidence type="ECO:0000259" key="1">
    <source>
        <dbReference type="PROSITE" id="PS50995"/>
    </source>
</evidence>
<dbReference type="STRING" id="177413.SAMN05660859_1767"/>
<organism evidence="2 3">
    <name type="scientific">Ancylobacter rudongensis</name>
    <dbReference type="NCBI Taxonomy" id="177413"/>
    <lineage>
        <taxon>Bacteria</taxon>
        <taxon>Pseudomonadati</taxon>
        <taxon>Pseudomonadota</taxon>
        <taxon>Alphaproteobacteria</taxon>
        <taxon>Hyphomicrobiales</taxon>
        <taxon>Xanthobacteraceae</taxon>
        <taxon>Ancylobacter</taxon>
    </lineage>
</organism>
<sequence>MNRGGPDQPDGAGREGAAAYRLDEQVGFLMRVASQRHTALFTARMIEGLTPPQFAALAKLREIGACSQNHLGRLIHLDAATIKGVVDRLQARDLLVITDDPLDRRRRAVDLSARGREVVDAAILVAGEISAATLEPLTATEREQAMRLLRKLG</sequence>
<dbReference type="EMBL" id="FMTP01000002">
    <property type="protein sequence ID" value="SCW58138.1"/>
    <property type="molecule type" value="Genomic_DNA"/>
</dbReference>
<dbReference type="AlphaFoldDB" id="A0A1G4RMV9"/>
<dbReference type="Proteomes" id="UP000198889">
    <property type="component" value="Unassembled WGS sequence"/>
</dbReference>
<dbReference type="InterPro" id="IPR036388">
    <property type="entry name" value="WH-like_DNA-bd_sf"/>
</dbReference>
<dbReference type="Gene3D" id="1.10.10.10">
    <property type="entry name" value="Winged helix-like DNA-binding domain superfamily/Winged helix DNA-binding domain"/>
    <property type="match status" value="1"/>
</dbReference>
<dbReference type="Pfam" id="PF12802">
    <property type="entry name" value="MarR_2"/>
    <property type="match status" value="1"/>
</dbReference>
<evidence type="ECO:0000313" key="3">
    <source>
        <dbReference type="Proteomes" id="UP000198889"/>
    </source>
</evidence>
<keyword evidence="3" id="KW-1185">Reference proteome</keyword>
<dbReference type="GO" id="GO:0003677">
    <property type="term" value="F:DNA binding"/>
    <property type="evidence" value="ECO:0007669"/>
    <property type="project" value="UniProtKB-KW"/>
</dbReference>
<dbReference type="PROSITE" id="PS50995">
    <property type="entry name" value="HTH_MARR_2"/>
    <property type="match status" value="1"/>
</dbReference>
<evidence type="ECO:0000313" key="2">
    <source>
        <dbReference type="EMBL" id="SCW58138.1"/>
    </source>
</evidence>